<feature type="region of interest" description="Disordered" evidence="4">
    <location>
        <begin position="1116"/>
        <end position="1142"/>
    </location>
</feature>
<keyword evidence="2 3" id="KW-0040">ANK repeat</keyword>
<dbReference type="PROSITE" id="PS50297">
    <property type="entry name" value="ANK_REP_REGION"/>
    <property type="match status" value="2"/>
</dbReference>
<proteinExistence type="predicted"/>
<dbReference type="PROSITE" id="PS50088">
    <property type="entry name" value="ANK_REPEAT"/>
    <property type="match status" value="3"/>
</dbReference>
<evidence type="ECO:0000256" key="3">
    <source>
        <dbReference type="PROSITE-ProRule" id="PRU00023"/>
    </source>
</evidence>
<dbReference type="OrthoDB" id="194358at2759"/>
<feature type="compositionally biased region" description="Basic residues" evidence="4">
    <location>
        <begin position="343"/>
        <end position="355"/>
    </location>
</feature>
<feature type="region of interest" description="Disordered" evidence="4">
    <location>
        <begin position="328"/>
        <end position="385"/>
    </location>
</feature>
<sequence length="1342" mass="128872">MCAVQEDALGNGAACEDRRSKVPAALAPADEAAKTDFGAPESATSGTTLAIQNLKSEKLDINVLASAVAASKLGLVEQLSQALSASVAVAFAKDAEDRTCLHYAAGYGHEECVSLLLEARSDTRVRDANGDLPLHFAAIHGHPMCAYNITKACPAACLTRNFRGQTPVEVAVACERGEVLNAMLLACAGDGTAGTTVQAMRKLLSSGAVPDTWAPNGSSALMLAAAANGVEALRVLLEAGASLELQDALGRSALMFAAGNCAVDTLLALLDSGACISQRDRRGRNVLDYAPTASEVRRLLQARLDELEAVANKRQEALLASLMAGSAGAPAGGPGGGEGKASGNKKKKQANKKAAAKAASASAQTEGGDGAAATPRSSPQAAALAAPVAGASLTSHTAFSSPPTSAPAAWIARPATEGAPSASASSAPRPAVRTAANVVAGKAATTVAPPSAADTGADDAGDNSSWRTVSSHKCNAKQRQVPPAAAGQTHGSHGAGAGPSLSTSSSFPELQQLHGNGHSAPSSRASRPSGCAAAAAARQPAAAAASPALPPAAAKATSGGTAQGQGRSRGQAGKPLTAPAQPSDVGSAGASTPGSGFKAALLGASGSDSSCQPSSSAPAPAPATDAVHLQVPPVVAPAPASASGSAGGVERKPAWGGAKPGGGAAPAAVSGCSPRSYPPLAAATSTGSAATAAGVAMPAAAAAMVPPSGPRASQAKQAVRRAGVQAPQPQPAATTLAGSYATASSVAAASAPPSITSVGESEPSSGTGHSTSSHPGDGACSPRSFGHDWMRPSPVDVLWQAALAASASGTGAGAALSSEPKPPCHSKSSSGTFSLGARSDCITVDGDGGDRNPAPPAAPSAATTTVVGSAPLSGLSLSLLGGMEVPPPKRRSGGSDEACGGGGVPSAMDLVTRSTGAAAQGGYPSGVAGAALRGSGGVGRSGRSGGSGGSYMSEVARLKTEAESLQSRLRKAEYLHAQELAAVLQDAEEHEAAAVESALAQERLRITANLIAIGLCPEAILAVITPPSHQLSAQSLLAATVATECSAAAPAAPAPARGPCGRASQVAGGSATAGRSCRATGPTGPVASLSAVAAAGRDAPVGAGASAAAGPAHSAAVRGSSASGNAGSTASGSATGGDAHSSVDSASCATGLDFELPSSPFAPTPAIAIPAPSSNAASAAAAATTTTSAGAGSFFGGRSGGAAFAPAGTSFASTAAPAGASLPTPACFSRFGSPCGGMSLCGSYNSGCGVVSSLCAGLGLGLLGDAADGLSSCAGGGTVVGSVGTGGLATRSGVGLGLLASAAVAAATVAADEDEEEEDAEMGLPACGDISALLAMSDDDDA</sequence>
<reference evidence="6" key="1">
    <citation type="journal article" date="2016" name="Nat. Commun.">
        <title>The Gonium pectorale genome demonstrates co-option of cell cycle regulation during the evolution of multicellularity.</title>
        <authorList>
            <person name="Hanschen E.R."/>
            <person name="Marriage T.N."/>
            <person name="Ferris P.J."/>
            <person name="Hamaji T."/>
            <person name="Toyoda A."/>
            <person name="Fujiyama A."/>
            <person name="Neme R."/>
            <person name="Noguchi H."/>
            <person name="Minakuchi Y."/>
            <person name="Suzuki M."/>
            <person name="Kawai-Toyooka H."/>
            <person name="Smith D.R."/>
            <person name="Sparks H."/>
            <person name="Anderson J."/>
            <person name="Bakaric R."/>
            <person name="Luria V."/>
            <person name="Karger A."/>
            <person name="Kirschner M.W."/>
            <person name="Durand P.M."/>
            <person name="Michod R.E."/>
            <person name="Nozaki H."/>
            <person name="Olson B.J."/>
        </authorList>
    </citation>
    <scope>NUCLEOTIDE SEQUENCE [LARGE SCALE GENOMIC DNA]</scope>
    <source>
        <strain evidence="6">NIES-2863</strain>
    </source>
</reference>
<dbReference type="InterPro" id="IPR036770">
    <property type="entry name" value="Ankyrin_rpt-contain_sf"/>
</dbReference>
<protein>
    <submittedName>
        <fullName evidence="5">Uncharacterized protein</fullName>
    </submittedName>
</protein>
<feature type="region of interest" description="Disordered" evidence="4">
    <location>
        <begin position="811"/>
        <end position="865"/>
    </location>
</feature>
<comment type="caution">
    <text evidence="5">The sequence shown here is derived from an EMBL/GenBank/DDBJ whole genome shotgun (WGS) entry which is preliminary data.</text>
</comment>
<feature type="region of interest" description="Disordered" evidence="4">
    <location>
        <begin position="637"/>
        <end position="671"/>
    </location>
</feature>
<organism evidence="5 6">
    <name type="scientific">Gonium pectorale</name>
    <name type="common">Green alga</name>
    <dbReference type="NCBI Taxonomy" id="33097"/>
    <lineage>
        <taxon>Eukaryota</taxon>
        <taxon>Viridiplantae</taxon>
        <taxon>Chlorophyta</taxon>
        <taxon>core chlorophytes</taxon>
        <taxon>Chlorophyceae</taxon>
        <taxon>CS clade</taxon>
        <taxon>Chlamydomonadales</taxon>
        <taxon>Volvocaceae</taxon>
        <taxon>Gonium</taxon>
    </lineage>
</organism>
<feature type="compositionally biased region" description="Gly residues" evidence="4">
    <location>
        <begin position="330"/>
        <end position="340"/>
    </location>
</feature>
<dbReference type="InterPro" id="IPR002110">
    <property type="entry name" value="Ankyrin_rpt"/>
</dbReference>
<feature type="compositionally biased region" description="Polar residues" evidence="4">
    <location>
        <begin position="463"/>
        <end position="473"/>
    </location>
</feature>
<feature type="compositionally biased region" description="Low complexity" evidence="4">
    <location>
        <begin position="751"/>
        <end position="776"/>
    </location>
</feature>
<dbReference type="STRING" id="33097.A0A150GAU6"/>
<dbReference type="PANTHER" id="PTHR24173">
    <property type="entry name" value="ANKYRIN REPEAT CONTAINING"/>
    <property type="match status" value="1"/>
</dbReference>
<dbReference type="SMART" id="SM00248">
    <property type="entry name" value="ANK"/>
    <property type="match status" value="5"/>
</dbReference>
<gene>
    <name evidence="5" type="ORF">GPECTOR_41g659</name>
</gene>
<evidence type="ECO:0000313" key="6">
    <source>
        <dbReference type="Proteomes" id="UP000075714"/>
    </source>
</evidence>
<dbReference type="Pfam" id="PF12796">
    <property type="entry name" value="Ank_2"/>
    <property type="match status" value="2"/>
</dbReference>
<feature type="repeat" description="ANK" evidence="3">
    <location>
        <begin position="249"/>
        <end position="281"/>
    </location>
</feature>
<feature type="compositionally biased region" description="Low complexity" evidence="4">
    <location>
        <begin position="519"/>
        <end position="574"/>
    </location>
</feature>
<evidence type="ECO:0000256" key="1">
    <source>
        <dbReference type="ARBA" id="ARBA00022737"/>
    </source>
</evidence>
<feature type="repeat" description="ANK" evidence="3">
    <location>
        <begin position="96"/>
        <end position="128"/>
    </location>
</feature>
<evidence type="ECO:0000313" key="5">
    <source>
        <dbReference type="EMBL" id="KXZ46695.1"/>
    </source>
</evidence>
<feature type="region of interest" description="Disordered" evidence="4">
    <location>
        <begin position="751"/>
        <end position="787"/>
    </location>
</feature>
<feature type="region of interest" description="Disordered" evidence="4">
    <location>
        <begin position="442"/>
        <end position="624"/>
    </location>
</feature>
<evidence type="ECO:0000256" key="2">
    <source>
        <dbReference type="ARBA" id="ARBA00023043"/>
    </source>
</evidence>
<dbReference type="EMBL" id="LSYV01000042">
    <property type="protein sequence ID" value="KXZ46695.1"/>
    <property type="molecule type" value="Genomic_DNA"/>
</dbReference>
<keyword evidence="1" id="KW-0677">Repeat</keyword>
<dbReference type="PANTHER" id="PTHR24173:SF74">
    <property type="entry name" value="ANKYRIN REPEAT DOMAIN-CONTAINING PROTEIN 16"/>
    <property type="match status" value="1"/>
</dbReference>
<feature type="compositionally biased region" description="Polar residues" evidence="4">
    <location>
        <begin position="500"/>
        <end position="509"/>
    </location>
</feature>
<keyword evidence="6" id="KW-1185">Reference proteome</keyword>
<evidence type="ECO:0000256" key="4">
    <source>
        <dbReference type="SAM" id="MobiDB-lite"/>
    </source>
</evidence>
<dbReference type="SUPFAM" id="SSF48403">
    <property type="entry name" value="Ankyrin repeat"/>
    <property type="match status" value="1"/>
</dbReference>
<feature type="region of interest" description="Disordered" evidence="4">
    <location>
        <begin position="704"/>
        <end position="737"/>
    </location>
</feature>
<feature type="compositionally biased region" description="Low complexity" evidence="4">
    <location>
        <begin position="725"/>
        <end position="737"/>
    </location>
</feature>
<accession>A0A150GAU6</accession>
<feature type="region of interest" description="Disordered" evidence="4">
    <location>
        <begin position="878"/>
        <end position="907"/>
    </location>
</feature>
<feature type="compositionally biased region" description="Low complexity" evidence="4">
    <location>
        <begin position="375"/>
        <end position="385"/>
    </location>
</feature>
<dbReference type="Proteomes" id="UP000075714">
    <property type="component" value="Unassembled WGS sequence"/>
</dbReference>
<dbReference type="Gene3D" id="1.25.40.20">
    <property type="entry name" value="Ankyrin repeat-containing domain"/>
    <property type="match status" value="2"/>
</dbReference>
<feature type="compositionally biased region" description="Low complexity" evidence="4">
    <location>
        <begin position="599"/>
        <end position="618"/>
    </location>
</feature>
<feature type="repeat" description="ANK" evidence="3">
    <location>
        <begin position="216"/>
        <end position="248"/>
    </location>
</feature>
<name>A0A150GAU6_GONPE</name>